<keyword evidence="2" id="KW-1185">Reference proteome</keyword>
<organism evidence="1 2">
    <name type="scientific">Dysgonomonas capnocytophagoides</name>
    <dbReference type="NCBI Taxonomy" id="45254"/>
    <lineage>
        <taxon>Bacteria</taxon>
        <taxon>Pseudomonadati</taxon>
        <taxon>Bacteroidota</taxon>
        <taxon>Bacteroidia</taxon>
        <taxon>Bacteroidales</taxon>
        <taxon>Dysgonomonadaceae</taxon>
        <taxon>Dysgonomonas</taxon>
    </lineage>
</organism>
<gene>
    <name evidence="1" type="ORF">E2605_06635</name>
</gene>
<dbReference type="AlphaFoldDB" id="A0A4Y8L3U2"/>
<dbReference type="Proteomes" id="UP000297861">
    <property type="component" value="Unassembled WGS sequence"/>
</dbReference>
<evidence type="ECO:0000313" key="2">
    <source>
        <dbReference type="Proteomes" id="UP000297861"/>
    </source>
</evidence>
<dbReference type="Gene3D" id="1.10.10.1190">
    <property type="entry name" value="Antirestriction protein ArdA, domain 3"/>
    <property type="match status" value="1"/>
</dbReference>
<dbReference type="STRING" id="1121485.GCA_000426485_02434"/>
<dbReference type="InterPro" id="IPR041893">
    <property type="entry name" value="ArdA_dom3"/>
</dbReference>
<comment type="caution">
    <text evidence="1">The sequence shown here is derived from an EMBL/GenBank/DDBJ whole genome shotgun (WGS) entry which is preliminary data.</text>
</comment>
<reference evidence="1 2" key="1">
    <citation type="submission" date="2019-03" db="EMBL/GenBank/DDBJ databases">
        <title>San Antonio Military Medical Center submission to MRSN (WRAIR), pending publication.</title>
        <authorList>
            <person name="Blyth D.M."/>
            <person name="Mccarthy S.L."/>
            <person name="Schall S.E."/>
            <person name="Stam J.A."/>
            <person name="Ong A.C."/>
            <person name="Mcgann P.T."/>
        </authorList>
    </citation>
    <scope>NUCLEOTIDE SEQUENCE [LARGE SCALE GENOMIC DNA]</scope>
    <source>
        <strain evidence="1 2">MRSN571793</strain>
    </source>
</reference>
<evidence type="ECO:0000313" key="1">
    <source>
        <dbReference type="EMBL" id="TFD97339.1"/>
    </source>
</evidence>
<dbReference type="InterPro" id="IPR009899">
    <property type="entry name" value="ArdA"/>
</dbReference>
<dbReference type="RefSeq" id="WP_134435889.1">
    <property type="nucleotide sequence ID" value="NZ_SOML01000003.1"/>
</dbReference>
<sequence>MDADDLLEAKIYVGTYRKYNEGSLFGKWLILSDYSDKEEFYEACNELHKDEEDPEFMFQDWEGIPKGLISESWISETIFELIEQADHMDNFDAFMAFLDYSSYSLEDEDLGYLLSKFNDCYQGKFDTEESFAEDFVENNYELPCFAQGYFDYEKFANTLFMTDYYFDDGTNSVFNRNY</sequence>
<dbReference type="Gene3D" id="3.10.20.480">
    <property type="entry name" value="Antirestriction protein ArdA, domain 1"/>
    <property type="match status" value="1"/>
</dbReference>
<name>A0A4Y8L3U2_9BACT</name>
<accession>A0A4Y8L3U2</accession>
<dbReference type="InterPro" id="IPR041895">
    <property type="entry name" value="ArdA_dom1"/>
</dbReference>
<dbReference type="Pfam" id="PF07275">
    <property type="entry name" value="ArdA"/>
    <property type="match status" value="1"/>
</dbReference>
<dbReference type="EMBL" id="SOML01000003">
    <property type="protein sequence ID" value="TFD97339.1"/>
    <property type="molecule type" value="Genomic_DNA"/>
</dbReference>
<proteinExistence type="predicted"/>
<protein>
    <submittedName>
        <fullName evidence="1">Antirestriction protein ArdA</fullName>
    </submittedName>
</protein>
<dbReference type="OrthoDB" id="944647at2"/>